<sequence>MCRPLPLVLILAASGCRDCAPDPSAALQPAPEALAGAAAPAAASSDAAVAPIASGGAAAPALAPSGSAAALPGSPRVEAAPVDRAAYLGALGQGRAAAREGRYAEAIAAFDRALAAMPNEPRALAERGHARMRLGADLDAAAADLHRAEQLGPDDKLAAQIWYNLGLLDELRGEAELARAAFARSFLLSPTAAAKAKAGPGMPCGVLVERREAPSRGDFLAPRLIVARGWLDAYEQLYRDNDPKVEPKEPATEAEARRSLCERHGADRCAGPSPWLLTRYLNSTQGEIEDHVLSRPDGALLIFHAGMVLRATDLTAMNRMACIPEERLEVRFEPDVVHVTVEAELRAWKSADEAGADACDPGRLETEELFYDAKTGRELVRLSRAGGRDAARVKLAGRTVEVAAGTCATTVPLDVPAAGAGRPAEPR</sequence>
<protein>
    <submittedName>
        <fullName evidence="2">Uncharacterized protein</fullName>
    </submittedName>
</protein>
<dbReference type="AlphaFoldDB" id="S4XSJ9"/>
<organism evidence="2 3">
    <name type="scientific">Sorangium cellulosum So0157-2</name>
    <dbReference type="NCBI Taxonomy" id="1254432"/>
    <lineage>
        <taxon>Bacteria</taxon>
        <taxon>Pseudomonadati</taxon>
        <taxon>Myxococcota</taxon>
        <taxon>Polyangia</taxon>
        <taxon>Polyangiales</taxon>
        <taxon>Polyangiaceae</taxon>
        <taxon>Sorangium</taxon>
    </lineage>
</organism>
<dbReference type="Proteomes" id="UP000014803">
    <property type="component" value="Chromosome"/>
</dbReference>
<dbReference type="EMBL" id="CP003969">
    <property type="protein sequence ID" value="AGP35366.1"/>
    <property type="molecule type" value="Genomic_DNA"/>
</dbReference>
<dbReference type="KEGG" id="scu:SCE1572_13040"/>
<dbReference type="InterPro" id="IPR011990">
    <property type="entry name" value="TPR-like_helical_dom_sf"/>
</dbReference>
<dbReference type="PATRIC" id="fig|1254432.3.peg.2932"/>
<dbReference type="eggNOG" id="COG0457">
    <property type="taxonomic scope" value="Bacteria"/>
</dbReference>
<evidence type="ECO:0000313" key="2">
    <source>
        <dbReference type="EMBL" id="AGP35366.1"/>
    </source>
</evidence>
<accession>S4XSJ9</accession>
<feature type="repeat" description="TPR" evidence="1">
    <location>
        <begin position="159"/>
        <end position="192"/>
    </location>
</feature>
<dbReference type="SUPFAM" id="SSF48452">
    <property type="entry name" value="TPR-like"/>
    <property type="match status" value="1"/>
</dbReference>
<dbReference type="SMART" id="SM00028">
    <property type="entry name" value="TPR"/>
    <property type="match status" value="3"/>
</dbReference>
<dbReference type="STRING" id="1254432.SCE1572_13040"/>
<name>S4XSJ9_SORCE</name>
<dbReference type="HOGENOM" id="CLU_657046_0_0_7"/>
<feature type="repeat" description="TPR" evidence="1">
    <location>
        <begin position="87"/>
        <end position="120"/>
    </location>
</feature>
<dbReference type="InterPro" id="IPR019734">
    <property type="entry name" value="TPR_rpt"/>
</dbReference>
<dbReference type="PROSITE" id="PS51257">
    <property type="entry name" value="PROKAR_LIPOPROTEIN"/>
    <property type="match status" value="1"/>
</dbReference>
<evidence type="ECO:0000256" key="1">
    <source>
        <dbReference type="PROSITE-ProRule" id="PRU00339"/>
    </source>
</evidence>
<gene>
    <name evidence="2" type="ORF">SCE1572_13040</name>
</gene>
<keyword evidence="1" id="KW-0802">TPR repeat</keyword>
<proteinExistence type="predicted"/>
<reference evidence="2 3" key="1">
    <citation type="journal article" date="2013" name="Sci. Rep.">
        <title>Extraordinary expansion of a Sorangium cellulosum genome from an alkaline milieu.</title>
        <authorList>
            <person name="Han K."/>
            <person name="Li Z.F."/>
            <person name="Peng R."/>
            <person name="Zhu L.P."/>
            <person name="Zhou T."/>
            <person name="Wang L.G."/>
            <person name="Li S.G."/>
            <person name="Zhang X.B."/>
            <person name="Hu W."/>
            <person name="Wu Z.H."/>
            <person name="Qin N."/>
            <person name="Li Y.Z."/>
        </authorList>
    </citation>
    <scope>NUCLEOTIDE SEQUENCE [LARGE SCALE GENOMIC DNA]</scope>
    <source>
        <strain evidence="2 3">So0157-2</strain>
    </source>
</reference>
<dbReference type="PROSITE" id="PS50005">
    <property type="entry name" value="TPR"/>
    <property type="match status" value="2"/>
</dbReference>
<dbReference type="Gene3D" id="1.25.40.10">
    <property type="entry name" value="Tetratricopeptide repeat domain"/>
    <property type="match status" value="1"/>
</dbReference>
<evidence type="ECO:0000313" key="3">
    <source>
        <dbReference type="Proteomes" id="UP000014803"/>
    </source>
</evidence>